<accession>A0A072NJE1</accession>
<protein>
    <recommendedName>
        <fullName evidence="4">Di-/tricarboxylate transporter</fullName>
    </recommendedName>
</protein>
<sequence>MIKYLFIITLFLYVLTEIFPSMQLSYVLSILCMVIIVSALFYVKRFVKILGIVFLLIGALMLFTSGASWKTYIISFGPMLNLLTLFSIIPILAIPIQIGNYAGGIQELVNRKLKNSGHLYMLTSGISYFLSIFMNLATLPMTYHSMKPALQVFSLQSTGRFMSRAITRGFAMPLLWAPVTPIVGIVIEMTGVSWSTMLPYLLPLSIAGLLLDWFLAGRAASKLGSEKLAGSASANEIATTIEVSGKPLQSPKRIGQILVAILIFNICIAIFDYVFHLSFLILVALLVIPFAFCWSLLLKKGREFLTGLQVHTNTYLYKMKDQFFIFLSAGFFISAMQYSGTDHRLNEMFVVFKGLVGIEVFLLMIPVIPLILAFTGLHPAVALALLAETLDPTQLGISPQILTVSMLGGAVSAFLMGPYNATIGLMSGIINESPYKISNWNAPFTVLYLLLVMVYLIILNLFI</sequence>
<dbReference type="RefSeq" id="WP_035197370.1">
    <property type="nucleotide sequence ID" value="NZ_JJRY01000019.1"/>
</dbReference>
<proteinExistence type="predicted"/>
<gene>
    <name evidence="2" type="ORF">M670_03762</name>
</gene>
<keyword evidence="1" id="KW-1133">Transmembrane helix</keyword>
<reference evidence="2 3" key="1">
    <citation type="submission" date="2014-04" db="EMBL/GenBank/DDBJ databases">
        <title>Draft genome sequence of Bacillus azotoformans MEV2011, a (co-) denitrifying strain unable to grow in the presence of oxygen.</title>
        <authorList>
            <person name="Nielsen M."/>
            <person name="Schreiber L."/>
            <person name="Finster K."/>
            <person name="Schramm A."/>
        </authorList>
    </citation>
    <scope>NUCLEOTIDE SEQUENCE [LARGE SCALE GENOMIC DNA]</scope>
    <source>
        <strain evidence="2 3">MEV2011</strain>
    </source>
</reference>
<dbReference type="OrthoDB" id="2960907at2"/>
<evidence type="ECO:0000313" key="3">
    <source>
        <dbReference type="Proteomes" id="UP000027936"/>
    </source>
</evidence>
<dbReference type="Proteomes" id="UP000027936">
    <property type="component" value="Unassembled WGS sequence"/>
</dbReference>
<feature type="transmembrane region" description="Helical" evidence="1">
    <location>
        <begin position="407"/>
        <end position="430"/>
    </location>
</feature>
<evidence type="ECO:0000313" key="2">
    <source>
        <dbReference type="EMBL" id="KEF37008.1"/>
    </source>
</evidence>
<keyword evidence="1" id="KW-0812">Transmembrane</keyword>
<evidence type="ECO:0000256" key="1">
    <source>
        <dbReference type="SAM" id="Phobius"/>
    </source>
</evidence>
<feature type="transmembrane region" description="Helical" evidence="1">
    <location>
        <begin position="360"/>
        <end position="386"/>
    </location>
</feature>
<name>A0A072NJE1_SCHAZ</name>
<dbReference type="EMBL" id="JJRY01000019">
    <property type="protein sequence ID" value="KEF37008.1"/>
    <property type="molecule type" value="Genomic_DNA"/>
</dbReference>
<organism evidence="2 3">
    <name type="scientific">Schinkia azotoformans MEV2011</name>
    <dbReference type="NCBI Taxonomy" id="1348973"/>
    <lineage>
        <taxon>Bacteria</taxon>
        <taxon>Bacillati</taxon>
        <taxon>Bacillota</taxon>
        <taxon>Bacilli</taxon>
        <taxon>Bacillales</taxon>
        <taxon>Bacillaceae</taxon>
        <taxon>Calidifontibacillus/Schinkia group</taxon>
        <taxon>Schinkia</taxon>
    </lineage>
</organism>
<feature type="transmembrane region" description="Helical" evidence="1">
    <location>
        <begin position="277"/>
        <end position="298"/>
    </location>
</feature>
<feature type="transmembrane region" description="Helical" evidence="1">
    <location>
        <begin position="442"/>
        <end position="462"/>
    </location>
</feature>
<feature type="transmembrane region" description="Helical" evidence="1">
    <location>
        <begin position="50"/>
        <end position="69"/>
    </location>
</feature>
<feature type="transmembrane region" description="Helical" evidence="1">
    <location>
        <begin position="254"/>
        <end position="271"/>
    </location>
</feature>
<feature type="transmembrane region" description="Helical" evidence="1">
    <location>
        <begin position="26"/>
        <end position="43"/>
    </location>
</feature>
<feature type="transmembrane region" description="Helical" evidence="1">
    <location>
        <begin position="119"/>
        <end position="138"/>
    </location>
</feature>
<feature type="transmembrane region" description="Helical" evidence="1">
    <location>
        <begin position="75"/>
        <end position="98"/>
    </location>
</feature>
<keyword evidence="1" id="KW-0472">Membrane</keyword>
<feature type="transmembrane region" description="Helical" evidence="1">
    <location>
        <begin position="197"/>
        <end position="215"/>
    </location>
</feature>
<feature type="transmembrane region" description="Helical" evidence="1">
    <location>
        <begin position="323"/>
        <end position="340"/>
    </location>
</feature>
<evidence type="ECO:0008006" key="4">
    <source>
        <dbReference type="Google" id="ProtNLM"/>
    </source>
</evidence>
<dbReference type="AlphaFoldDB" id="A0A072NJE1"/>
<dbReference type="PATRIC" id="fig|1348973.3.peg.3644"/>
<comment type="caution">
    <text evidence="2">The sequence shown here is derived from an EMBL/GenBank/DDBJ whole genome shotgun (WGS) entry which is preliminary data.</text>
</comment>